<evidence type="ECO:0000313" key="5">
    <source>
        <dbReference type="Proteomes" id="UP000285860"/>
    </source>
</evidence>
<dbReference type="SUPFAM" id="SSF55785">
    <property type="entry name" value="PYP-like sensor domain (PAS domain)"/>
    <property type="match status" value="1"/>
</dbReference>
<dbReference type="VEuPathDB" id="FungiDB:HZS61_000492"/>
<gene>
    <name evidence="4" type="ORF">BFJ68_g7608</name>
</gene>
<dbReference type="VEuPathDB" id="FungiDB:FOMG_00713"/>
<dbReference type="InterPro" id="IPR000014">
    <property type="entry name" value="PAS"/>
</dbReference>
<sequence>MDSPSGATLAPPAVASLRAQQTTAMERSLSQDIREEREELREAAEQTLNTIVDLNLDGTIKWVSPSWTDVVGTQFETVNGLPISDLIVSDNKNVFTEVVESMKKDDSRSHRVRFAVNLGPLSKLLPVDDLENDPENEQSHAVDLEAQGIMVYDSVSGGESHVRFVDVGFLCNTDLV</sequence>
<reference evidence="4 5" key="1">
    <citation type="journal article" date="2018" name="Sci. Rep.">
        <title>Characterisation of pathogen-specific regions and novel effector candidates in Fusarium oxysporum f. sp. cepae.</title>
        <authorList>
            <person name="Armitage A.D."/>
            <person name="Taylor A."/>
            <person name="Sobczyk M.K."/>
            <person name="Baxter L."/>
            <person name="Greenfield B.P."/>
            <person name="Bates H.J."/>
            <person name="Wilson F."/>
            <person name="Jackson A.C."/>
            <person name="Ott S."/>
            <person name="Harrison R.J."/>
            <person name="Clarkson J.P."/>
        </authorList>
    </citation>
    <scope>NUCLEOTIDE SEQUENCE [LARGE SCALE GENOMIC DNA]</scope>
    <source>
        <strain evidence="4 5">Fo_A28</strain>
    </source>
</reference>
<dbReference type="VEuPathDB" id="FungiDB:FOZG_00711"/>
<dbReference type="VEuPathDB" id="FungiDB:FOIG_00531"/>
<accession>A0A420R728</accession>
<dbReference type="AlphaFoldDB" id="A0A420R728"/>
<dbReference type="VEuPathDB" id="FungiDB:FOC4_g10003056"/>
<evidence type="ECO:0000313" key="4">
    <source>
        <dbReference type="EMBL" id="RKL12819.1"/>
    </source>
</evidence>
<dbReference type="VEuPathDB" id="FungiDB:FOC1_g10015355"/>
<organism evidence="4 5">
    <name type="scientific">Fusarium oxysporum</name>
    <name type="common">Fusarium vascular wilt</name>
    <dbReference type="NCBI Taxonomy" id="5507"/>
    <lineage>
        <taxon>Eukaryota</taxon>
        <taxon>Fungi</taxon>
        <taxon>Dikarya</taxon>
        <taxon>Ascomycota</taxon>
        <taxon>Pezizomycotina</taxon>
        <taxon>Sordariomycetes</taxon>
        <taxon>Hypocreomycetidae</taxon>
        <taxon>Hypocreales</taxon>
        <taxon>Nectriaceae</taxon>
        <taxon>Fusarium</taxon>
        <taxon>Fusarium oxysporum species complex</taxon>
    </lineage>
</organism>
<dbReference type="InterPro" id="IPR035965">
    <property type="entry name" value="PAS-like_dom_sf"/>
</dbReference>
<comment type="caution">
    <text evidence="4">The sequence shown here is derived from an EMBL/GenBank/DDBJ whole genome shotgun (WGS) entry which is preliminary data.</text>
</comment>
<feature type="domain" description="PAS" evidence="3">
    <location>
        <begin position="36"/>
        <end position="106"/>
    </location>
</feature>
<dbReference type="Proteomes" id="UP000285860">
    <property type="component" value="Unassembled WGS sequence"/>
</dbReference>
<evidence type="ECO:0000256" key="1">
    <source>
        <dbReference type="SAM" id="Coils"/>
    </source>
</evidence>
<dbReference type="NCBIfam" id="TIGR00229">
    <property type="entry name" value="sensory_box"/>
    <property type="match status" value="1"/>
</dbReference>
<dbReference type="PROSITE" id="PS50112">
    <property type="entry name" value="PAS"/>
    <property type="match status" value="1"/>
</dbReference>
<feature type="region of interest" description="Disordered" evidence="2">
    <location>
        <begin position="1"/>
        <end position="26"/>
    </location>
</feature>
<proteinExistence type="predicted"/>
<keyword evidence="1" id="KW-0175">Coiled coil</keyword>
<feature type="coiled-coil region" evidence="1">
    <location>
        <begin position="26"/>
        <end position="57"/>
    </location>
</feature>
<dbReference type="EMBL" id="MRCY01000032">
    <property type="protein sequence ID" value="RKL12819.1"/>
    <property type="molecule type" value="Genomic_DNA"/>
</dbReference>
<evidence type="ECO:0000256" key="2">
    <source>
        <dbReference type="SAM" id="MobiDB-lite"/>
    </source>
</evidence>
<evidence type="ECO:0000259" key="3">
    <source>
        <dbReference type="PROSITE" id="PS50112"/>
    </source>
</evidence>
<name>A0A420R728_FUSOX</name>
<dbReference type="VEuPathDB" id="FungiDB:FOXG_00074"/>
<dbReference type="CDD" id="cd00130">
    <property type="entry name" value="PAS"/>
    <property type="match status" value="1"/>
</dbReference>
<protein>
    <recommendedName>
        <fullName evidence="3">PAS domain-containing protein</fullName>
    </recommendedName>
</protein>
<dbReference type="Gene3D" id="3.30.450.20">
    <property type="entry name" value="PAS domain"/>
    <property type="match status" value="1"/>
</dbReference>